<sequence>MSDLFQLTGRNVIVTGAGGYRLRMLPRLLVVSVGTQIALLLAKAGANLLLSDASAEALCSLKETFEMHGPQQGMVLYKICDVAREDEVESLVKRFDEHGGVDVMFNNAGVFPSSDGDAVEVSQEAWDLTYNVNIKGTWHGCKHAVLSMRRHGKTKGSVINTSSIVGLIGSATAQLAYTTSKGAIIAMTRELAIVHAREGIRFNALCPGPLNTPLMQDYLGAESARRARREVHLPQGRFGEPIEQAAVALFLASDASSFVNAQELVVDGGLTKVGGPSTPFRVQDLF</sequence>
<organism evidence="4 5">
    <name type="scientific">Colletotrichum liriopes</name>
    <dbReference type="NCBI Taxonomy" id="708192"/>
    <lineage>
        <taxon>Eukaryota</taxon>
        <taxon>Fungi</taxon>
        <taxon>Dikarya</taxon>
        <taxon>Ascomycota</taxon>
        <taxon>Pezizomycotina</taxon>
        <taxon>Sordariomycetes</taxon>
        <taxon>Hypocreomycetidae</taxon>
        <taxon>Glomerellales</taxon>
        <taxon>Glomerellaceae</taxon>
        <taxon>Colletotrichum</taxon>
        <taxon>Colletotrichum spaethianum species complex</taxon>
    </lineage>
</organism>
<dbReference type="EMBL" id="BPPX01000046">
    <property type="protein sequence ID" value="GJC89907.1"/>
    <property type="molecule type" value="Genomic_DNA"/>
</dbReference>
<dbReference type="PRINTS" id="PR00081">
    <property type="entry name" value="GDHRDH"/>
</dbReference>
<keyword evidence="3" id="KW-0560">Oxidoreductase</keyword>
<dbReference type="PANTHER" id="PTHR43180">
    <property type="entry name" value="3-OXOACYL-(ACYL-CARRIER-PROTEIN) REDUCTASE (AFU_ORTHOLOGUE AFUA_6G11210)"/>
    <property type="match status" value="1"/>
</dbReference>
<dbReference type="InterPro" id="IPR020904">
    <property type="entry name" value="Sc_DH/Rdtase_CS"/>
</dbReference>
<keyword evidence="2" id="KW-0521">NADP</keyword>
<evidence type="ECO:0000256" key="1">
    <source>
        <dbReference type="ARBA" id="ARBA00006484"/>
    </source>
</evidence>
<dbReference type="PROSITE" id="PS00061">
    <property type="entry name" value="ADH_SHORT"/>
    <property type="match status" value="1"/>
</dbReference>
<dbReference type="InterPro" id="IPR002347">
    <property type="entry name" value="SDR_fam"/>
</dbReference>
<dbReference type="SUPFAM" id="SSF51735">
    <property type="entry name" value="NAD(P)-binding Rossmann-fold domains"/>
    <property type="match status" value="1"/>
</dbReference>
<dbReference type="PANTHER" id="PTHR43180:SF63">
    <property type="entry name" value="DEHYDROGENASE_REDUCTASE FAMILY PROTEIN, PUTATIVE (AFU_ORTHOLOGUE AFUA_6G03520)-RELATED"/>
    <property type="match status" value="1"/>
</dbReference>
<keyword evidence="5" id="KW-1185">Reference proteome</keyword>
<evidence type="ECO:0000313" key="5">
    <source>
        <dbReference type="Proteomes" id="UP001055172"/>
    </source>
</evidence>
<gene>
    <name evidence="4" type="ORF">ColLi_12745</name>
</gene>
<protein>
    <submittedName>
        <fullName evidence="4">2,5-dichloro-2,5-cyclohexadiene-1,4-diol dehydrogenase</fullName>
    </submittedName>
</protein>
<evidence type="ECO:0000313" key="4">
    <source>
        <dbReference type="EMBL" id="GJC89907.1"/>
    </source>
</evidence>
<dbReference type="Proteomes" id="UP001055172">
    <property type="component" value="Unassembled WGS sequence"/>
</dbReference>
<dbReference type="GO" id="GO:0016491">
    <property type="term" value="F:oxidoreductase activity"/>
    <property type="evidence" value="ECO:0007669"/>
    <property type="project" value="UniProtKB-KW"/>
</dbReference>
<dbReference type="CDD" id="cd05233">
    <property type="entry name" value="SDR_c"/>
    <property type="match status" value="1"/>
</dbReference>
<name>A0AA37LYX9_9PEZI</name>
<evidence type="ECO:0000256" key="2">
    <source>
        <dbReference type="ARBA" id="ARBA00022857"/>
    </source>
</evidence>
<dbReference type="FunFam" id="3.40.50.720:FF:000084">
    <property type="entry name" value="Short-chain dehydrogenase reductase"/>
    <property type="match status" value="1"/>
</dbReference>
<dbReference type="InterPro" id="IPR036291">
    <property type="entry name" value="NAD(P)-bd_dom_sf"/>
</dbReference>
<reference evidence="4 5" key="1">
    <citation type="submission" date="2021-07" db="EMBL/GenBank/DDBJ databases">
        <title>Genome data of Colletotrichum spaethianum.</title>
        <authorList>
            <person name="Utami Y.D."/>
            <person name="Hiruma K."/>
        </authorList>
    </citation>
    <scope>NUCLEOTIDE SEQUENCE [LARGE SCALE GENOMIC DNA]</scope>
    <source>
        <strain evidence="4 5">MAFF 242679</strain>
    </source>
</reference>
<comment type="similarity">
    <text evidence="1">Belongs to the short-chain dehydrogenases/reductases (SDR) family.</text>
</comment>
<dbReference type="AlphaFoldDB" id="A0AA37LYX9"/>
<proteinExistence type="inferred from homology"/>
<comment type="caution">
    <text evidence="4">The sequence shown here is derived from an EMBL/GenBank/DDBJ whole genome shotgun (WGS) entry which is preliminary data.</text>
</comment>
<dbReference type="PRINTS" id="PR00080">
    <property type="entry name" value="SDRFAMILY"/>
</dbReference>
<dbReference type="Pfam" id="PF13561">
    <property type="entry name" value="adh_short_C2"/>
    <property type="match status" value="1"/>
</dbReference>
<evidence type="ECO:0000256" key="3">
    <source>
        <dbReference type="ARBA" id="ARBA00023002"/>
    </source>
</evidence>
<accession>A0AA37LYX9</accession>
<dbReference type="Gene3D" id="3.40.50.720">
    <property type="entry name" value="NAD(P)-binding Rossmann-like Domain"/>
    <property type="match status" value="1"/>
</dbReference>